<protein>
    <submittedName>
        <fullName evidence="9">MCE family protein</fullName>
    </submittedName>
</protein>
<sequence>MTDRPDTAPDLPEVPVEEGRAAAFSLIWLVPIVALAIALWTAWRTYADQGPLIEVRFQNAAGVTADETELRFRDIGVGLVEEVAFSADLQEVVVSIRVEPEMAPYIDDGARFWVVRPQVSAQGVTGLDTVLSGVYIQGVWDGVAGEEQTSFRGLDEAPLLGAEQQGTTFILRSDMALPTAETPILFKGVEVGRIDSAEVMPDGTGVETEAVIFEPFEGLVTTSTRFWDISGFSFSVGPGGARLNFTSVASLLTGGVTFETLGSGGAPLETGMVFELFADEDAARDDFLVAGEGLSVTYTMIFEENLSGLSAGAPVELGGLRVGDVAAISGLVDPERFGDTDVRLLAQVRINPERLGLGAGASDTDLTTYLEGEIADGLRGRLTNAGLLTGGLKIELVQIPFAEAASLDTDADPYPILPTAPPDVTDVTATAQGLLSRIDDLPVEELLEEAIAFLDSAEALVSSEAVTRSPEELLATLAAIRQIAESEETQGLPGRISGLTAELQQASARVSAILAELEEAEAATRITTAVESIGTAADSLPGLVAEAESLLARAGELPLEDLVAQASDLVAAADGLVSGEAAQALPADVQATLAELRGTLASVRGIADSEEVQALPGQISALATDLSGVATSLDGLLTEIETAGTVEAVTATVDSVRAAADAVPALTAEANALIAEARELPLDELVADASAILGRADALLAQDSTQALTGQAGAAIEELRATIASVRGIAQSDEVQALPGQVSALATDLQTASTRLNGLLAEIEEAQTVERLTGAISDVATAAEGLPGVVAQAEALLGQAGELPLEDFVSRTTELLDAAEAILAQDSARALPGELNATLAEARGTLAQLREGGLVENANATLSSARAAADALAEASASLPSLADQLSSLATQAGATFTDFDRDSAFARDLRGAIRQVQAAATAVERLARTLERNPNSLILGR</sequence>
<keyword evidence="3" id="KW-0997">Cell inner membrane</keyword>
<dbReference type="AlphaFoldDB" id="A0A3N2R8H3"/>
<dbReference type="RefSeq" id="WP_123641268.1">
    <property type="nucleotide sequence ID" value="NZ_ML119082.1"/>
</dbReference>
<feature type="transmembrane region" description="Helical" evidence="7">
    <location>
        <begin position="21"/>
        <end position="43"/>
    </location>
</feature>
<feature type="domain" description="Mce/MlaD" evidence="8">
    <location>
        <begin position="50"/>
        <end position="130"/>
    </location>
</feature>
<keyword evidence="6 7" id="KW-0472">Membrane</keyword>
<evidence type="ECO:0000256" key="7">
    <source>
        <dbReference type="SAM" id="Phobius"/>
    </source>
</evidence>
<evidence type="ECO:0000313" key="10">
    <source>
        <dbReference type="Proteomes" id="UP000268016"/>
    </source>
</evidence>
<evidence type="ECO:0000256" key="6">
    <source>
        <dbReference type="ARBA" id="ARBA00023136"/>
    </source>
</evidence>
<dbReference type="OrthoDB" id="9806984at2"/>
<dbReference type="EMBL" id="RDRB01000002">
    <property type="protein sequence ID" value="ROU03735.1"/>
    <property type="molecule type" value="Genomic_DNA"/>
</dbReference>
<keyword evidence="5 7" id="KW-1133">Transmembrane helix</keyword>
<dbReference type="InterPro" id="IPR051800">
    <property type="entry name" value="PqiA-PqiB_transport"/>
</dbReference>
<dbReference type="Proteomes" id="UP000268016">
    <property type="component" value="Unassembled WGS sequence"/>
</dbReference>
<keyword evidence="2" id="KW-1003">Cell membrane</keyword>
<evidence type="ECO:0000256" key="4">
    <source>
        <dbReference type="ARBA" id="ARBA00022692"/>
    </source>
</evidence>
<proteinExistence type="predicted"/>
<evidence type="ECO:0000313" key="9">
    <source>
        <dbReference type="EMBL" id="ROU03735.1"/>
    </source>
</evidence>
<keyword evidence="4 7" id="KW-0812">Transmembrane</keyword>
<name>A0A3N2R8H3_9RHOB</name>
<gene>
    <name evidence="9" type="ORF">EAT49_05410</name>
</gene>
<evidence type="ECO:0000256" key="5">
    <source>
        <dbReference type="ARBA" id="ARBA00022989"/>
    </source>
</evidence>
<organism evidence="9 10">
    <name type="scientific">Histidinibacterium lentulum</name>
    <dbReference type="NCBI Taxonomy" id="2480588"/>
    <lineage>
        <taxon>Bacteria</taxon>
        <taxon>Pseudomonadati</taxon>
        <taxon>Pseudomonadota</taxon>
        <taxon>Alphaproteobacteria</taxon>
        <taxon>Rhodobacterales</taxon>
        <taxon>Paracoccaceae</taxon>
        <taxon>Histidinibacterium</taxon>
    </lineage>
</organism>
<keyword evidence="10" id="KW-1185">Reference proteome</keyword>
<dbReference type="PANTHER" id="PTHR30462">
    <property type="entry name" value="INTERMEMBRANE TRANSPORT PROTEIN PQIB-RELATED"/>
    <property type="match status" value="1"/>
</dbReference>
<evidence type="ECO:0000256" key="2">
    <source>
        <dbReference type="ARBA" id="ARBA00022475"/>
    </source>
</evidence>
<dbReference type="Pfam" id="PF02470">
    <property type="entry name" value="MlaD"/>
    <property type="match status" value="1"/>
</dbReference>
<reference evidence="9 10" key="1">
    <citation type="submission" date="2018-10" db="EMBL/GenBank/DDBJ databases">
        <title>Histidinibacterium lentulum gen. nov., sp. nov., a marine bacterium from the culture broth of Picochlorum sp. 122.</title>
        <authorList>
            <person name="Wang G."/>
        </authorList>
    </citation>
    <scope>NUCLEOTIDE SEQUENCE [LARGE SCALE GENOMIC DNA]</scope>
    <source>
        <strain evidence="9 10">B17</strain>
    </source>
</reference>
<dbReference type="InterPro" id="IPR003399">
    <property type="entry name" value="Mce/MlaD"/>
</dbReference>
<comment type="subcellular location">
    <subcellularLocation>
        <location evidence="1">Cell inner membrane</location>
    </subcellularLocation>
</comment>
<evidence type="ECO:0000256" key="1">
    <source>
        <dbReference type="ARBA" id="ARBA00004533"/>
    </source>
</evidence>
<comment type="caution">
    <text evidence="9">The sequence shown here is derived from an EMBL/GenBank/DDBJ whole genome shotgun (WGS) entry which is preliminary data.</text>
</comment>
<evidence type="ECO:0000259" key="8">
    <source>
        <dbReference type="Pfam" id="PF02470"/>
    </source>
</evidence>
<evidence type="ECO:0000256" key="3">
    <source>
        <dbReference type="ARBA" id="ARBA00022519"/>
    </source>
</evidence>
<accession>A0A3N2R8H3</accession>
<dbReference type="GO" id="GO:0005886">
    <property type="term" value="C:plasma membrane"/>
    <property type="evidence" value="ECO:0007669"/>
    <property type="project" value="UniProtKB-SubCell"/>
</dbReference>
<dbReference type="PANTHER" id="PTHR30462:SF0">
    <property type="entry name" value="INTERMEMBRANE TRANSPORT PROTEIN YEBT"/>
    <property type="match status" value="1"/>
</dbReference>